<name>A0ABV2CR44_9RHOO</name>
<dbReference type="Proteomes" id="UP001548590">
    <property type="component" value="Unassembled WGS sequence"/>
</dbReference>
<dbReference type="SUPFAM" id="SSF53474">
    <property type="entry name" value="alpha/beta-Hydrolases"/>
    <property type="match status" value="1"/>
</dbReference>
<evidence type="ECO:0000313" key="6">
    <source>
        <dbReference type="Proteomes" id="UP001548590"/>
    </source>
</evidence>
<dbReference type="RefSeq" id="WP_345929093.1">
    <property type="nucleotide sequence ID" value="NZ_JBDIVF010000008.1"/>
</dbReference>
<evidence type="ECO:0000256" key="3">
    <source>
        <dbReference type="SAM" id="SignalP"/>
    </source>
</evidence>
<feature type="domain" description="Dienelactone hydrolase" evidence="4">
    <location>
        <begin position="41"/>
        <end position="282"/>
    </location>
</feature>
<keyword evidence="3" id="KW-0732">Signal</keyword>
<proteinExistence type="predicted"/>
<accession>A0ABV2CR44</accession>
<dbReference type="Pfam" id="PF01738">
    <property type="entry name" value="DLH"/>
    <property type="match status" value="1"/>
</dbReference>
<keyword evidence="6" id="KW-1185">Reference proteome</keyword>
<reference evidence="5 6" key="1">
    <citation type="submission" date="2024-07" db="EMBL/GenBank/DDBJ databases">
        <title>Uliginosibacterium paludis KCTC:42655.</title>
        <authorList>
            <person name="Kim M.K."/>
        </authorList>
    </citation>
    <scope>NUCLEOTIDE SEQUENCE [LARGE SCALE GENOMIC DNA]</scope>
    <source>
        <strain evidence="5 6">KCTC 42655</strain>
    </source>
</reference>
<dbReference type="PANTHER" id="PTHR22946">
    <property type="entry name" value="DIENELACTONE HYDROLASE DOMAIN-CONTAINING PROTEIN-RELATED"/>
    <property type="match status" value="1"/>
</dbReference>
<evidence type="ECO:0000256" key="1">
    <source>
        <dbReference type="ARBA" id="ARBA00022801"/>
    </source>
</evidence>
<gene>
    <name evidence="5" type="ORF">ABVT11_11180</name>
</gene>
<evidence type="ECO:0000259" key="4">
    <source>
        <dbReference type="Pfam" id="PF01738"/>
    </source>
</evidence>
<feature type="chain" id="PRO_5046239221" evidence="3">
    <location>
        <begin position="20"/>
        <end position="284"/>
    </location>
</feature>
<evidence type="ECO:0000256" key="2">
    <source>
        <dbReference type="SAM" id="MobiDB-lite"/>
    </source>
</evidence>
<comment type="caution">
    <text evidence="5">The sequence shown here is derived from an EMBL/GenBank/DDBJ whole genome shotgun (WGS) entry which is preliminary data.</text>
</comment>
<feature type="signal peptide" evidence="3">
    <location>
        <begin position="1"/>
        <end position="19"/>
    </location>
</feature>
<evidence type="ECO:0000313" key="5">
    <source>
        <dbReference type="EMBL" id="MET1490387.1"/>
    </source>
</evidence>
<dbReference type="InterPro" id="IPR029058">
    <property type="entry name" value="AB_hydrolase_fold"/>
</dbReference>
<sequence length="284" mass="30338">MRHRLACLALLTLARAAQALPAPEALSIPTAGLSSAPAPLRAWLFRATTPGPHPAVVMLHGCGGAITASGQLNARHRMWGEFLAENGYDALMLDSFAARGIRELCTQKMAERTLKEADRRGDAHAALAWLQQQSGVIPDRIALLGWSHGGGVVLDTVSHPNPVTPGFRAAIAFYPGCSARARSPERFHPAAPLLLLIGEADDWTPAAPCLALGRDVAARGEPMRVIGYPGAYHDFDNPALKSPRLRTEVPNGVNPGKGTTVAPDPAAREDAKRQVLRFLEEVLQ</sequence>
<dbReference type="EMBL" id="JBEWLZ010000005">
    <property type="protein sequence ID" value="MET1490387.1"/>
    <property type="molecule type" value="Genomic_DNA"/>
</dbReference>
<feature type="region of interest" description="Disordered" evidence="2">
    <location>
        <begin position="248"/>
        <end position="269"/>
    </location>
</feature>
<protein>
    <submittedName>
        <fullName evidence="5">Dienelactone hydrolase family protein</fullName>
        <ecNumber evidence="5">3.1.-.-</ecNumber>
    </submittedName>
</protein>
<dbReference type="PANTHER" id="PTHR22946:SF9">
    <property type="entry name" value="POLYKETIDE TRANSFERASE AF380"/>
    <property type="match status" value="1"/>
</dbReference>
<dbReference type="InterPro" id="IPR050261">
    <property type="entry name" value="FrsA_esterase"/>
</dbReference>
<dbReference type="Gene3D" id="3.40.50.1820">
    <property type="entry name" value="alpha/beta hydrolase"/>
    <property type="match status" value="1"/>
</dbReference>
<dbReference type="EC" id="3.1.-.-" evidence="5"/>
<dbReference type="GO" id="GO:0016787">
    <property type="term" value="F:hydrolase activity"/>
    <property type="evidence" value="ECO:0007669"/>
    <property type="project" value="UniProtKB-KW"/>
</dbReference>
<keyword evidence="1 5" id="KW-0378">Hydrolase</keyword>
<organism evidence="5 6">
    <name type="scientific">Uliginosibacterium paludis</name>
    <dbReference type="NCBI Taxonomy" id="1615952"/>
    <lineage>
        <taxon>Bacteria</taxon>
        <taxon>Pseudomonadati</taxon>
        <taxon>Pseudomonadota</taxon>
        <taxon>Betaproteobacteria</taxon>
        <taxon>Rhodocyclales</taxon>
        <taxon>Zoogloeaceae</taxon>
        <taxon>Uliginosibacterium</taxon>
    </lineage>
</organism>
<dbReference type="InterPro" id="IPR002925">
    <property type="entry name" value="Dienelactn_hydro"/>
</dbReference>